<gene>
    <name evidence="2" type="ORF">NC99_25740</name>
</gene>
<dbReference type="EMBL" id="LGIA01000159">
    <property type="protein sequence ID" value="KOH44589.1"/>
    <property type="molecule type" value="Genomic_DNA"/>
</dbReference>
<keyword evidence="3" id="KW-1185">Reference proteome</keyword>
<keyword evidence="1" id="KW-1133">Transmembrane helix</keyword>
<keyword evidence="1" id="KW-0472">Membrane</keyword>
<accession>A0A0L8V820</accession>
<evidence type="ECO:0000313" key="3">
    <source>
        <dbReference type="Proteomes" id="UP000036958"/>
    </source>
</evidence>
<comment type="caution">
    <text evidence="2">The sequence shown here is derived from an EMBL/GenBank/DDBJ whole genome shotgun (WGS) entry which is preliminary data.</text>
</comment>
<dbReference type="STRING" id="1409788.NC99_25740"/>
<name>A0A0L8V820_9BACT</name>
<organism evidence="2 3">
    <name type="scientific">Sunxiuqinia dokdonensis</name>
    <dbReference type="NCBI Taxonomy" id="1409788"/>
    <lineage>
        <taxon>Bacteria</taxon>
        <taxon>Pseudomonadati</taxon>
        <taxon>Bacteroidota</taxon>
        <taxon>Bacteroidia</taxon>
        <taxon>Marinilabiliales</taxon>
        <taxon>Prolixibacteraceae</taxon>
        <taxon>Sunxiuqinia</taxon>
    </lineage>
</organism>
<proteinExistence type="predicted"/>
<keyword evidence="1" id="KW-0812">Transmembrane</keyword>
<reference evidence="3" key="1">
    <citation type="submission" date="2015-07" db="EMBL/GenBank/DDBJ databases">
        <title>Genome sequencing of Sunxiuqinia dokdonensis strain SK.</title>
        <authorList>
            <person name="Ahn S."/>
            <person name="Kim B.-C."/>
        </authorList>
    </citation>
    <scope>NUCLEOTIDE SEQUENCE [LARGE SCALE GENOMIC DNA]</scope>
    <source>
        <strain evidence="3">SK</strain>
    </source>
</reference>
<sequence length="42" mass="4912">MAIKTHLAFPYLNQLFLIDFFLFTLVKRGKKKGKPALPNFPF</sequence>
<dbReference type="AlphaFoldDB" id="A0A0L8V820"/>
<protein>
    <submittedName>
        <fullName evidence="2">Uncharacterized protein</fullName>
    </submittedName>
</protein>
<evidence type="ECO:0000313" key="2">
    <source>
        <dbReference type="EMBL" id="KOH44589.1"/>
    </source>
</evidence>
<dbReference type="Proteomes" id="UP000036958">
    <property type="component" value="Unassembled WGS sequence"/>
</dbReference>
<evidence type="ECO:0000256" key="1">
    <source>
        <dbReference type="SAM" id="Phobius"/>
    </source>
</evidence>
<feature type="transmembrane region" description="Helical" evidence="1">
    <location>
        <begin position="6"/>
        <end position="26"/>
    </location>
</feature>